<evidence type="ECO:0000256" key="1">
    <source>
        <dbReference type="SAM" id="Phobius"/>
    </source>
</evidence>
<feature type="transmembrane region" description="Helical" evidence="1">
    <location>
        <begin position="178"/>
        <end position="196"/>
    </location>
</feature>
<dbReference type="GO" id="GO:0006508">
    <property type="term" value="P:proteolysis"/>
    <property type="evidence" value="ECO:0007669"/>
    <property type="project" value="UniProtKB-KW"/>
</dbReference>
<keyword evidence="1" id="KW-0812">Transmembrane</keyword>
<dbReference type="Proteomes" id="UP000292884">
    <property type="component" value="Unassembled WGS sequence"/>
</dbReference>
<keyword evidence="3" id="KW-0645">Protease</keyword>
<dbReference type="InterPro" id="IPR003675">
    <property type="entry name" value="Rce1/LyrA-like_dom"/>
</dbReference>
<feature type="transmembrane region" description="Helical" evidence="1">
    <location>
        <begin position="203"/>
        <end position="223"/>
    </location>
</feature>
<sequence length="292" mass="32690">MGERILYYTIPVLKLLLFVVLFLFCFLPTTILFQFNFIQQIESPLLADLIVELCLCLAVIGALLMVFQLLKKYSFYDVFVIPENSVSGFLKGSLIGLFLILICAGFTMLNGNVIFSAGNIKIIEILGYLIFFVLVAVFEELLFRTFPLLVFAERYHAALAIFLSSVLFGLAHLGNDGFTWLAMLNITLAGILFSIFTMQKWNISWAIGIHFGWNFTQGTILGYQVSGGKSSGILIAKPVGQTYLSGGTFGIEGSVFCTAILMILILFLIFKYKIEPVQELLLEEELEEEMTI</sequence>
<dbReference type="GO" id="GO:0080120">
    <property type="term" value="P:CAAX-box protein maturation"/>
    <property type="evidence" value="ECO:0007669"/>
    <property type="project" value="UniProtKB-ARBA"/>
</dbReference>
<protein>
    <submittedName>
        <fullName evidence="3">CPBP family intramembrane metalloprotease</fullName>
    </submittedName>
</protein>
<dbReference type="OrthoDB" id="324900at2"/>
<reference evidence="3 4" key="1">
    <citation type="submission" date="2019-02" db="EMBL/GenBank/DDBJ databases">
        <title>Pedobacter sp. RP-1-13 sp. nov., isolated from Arctic soil.</title>
        <authorList>
            <person name="Dahal R.H."/>
        </authorList>
    </citation>
    <scope>NUCLEOTIDE SEQUENCE [LARGE SCALE GENOMIC DNA]</scope>
    <source>
        <strain evidence="3 4">RP-1-13</strain>
    </source>
</reference>
<keyword evidence="1" id="KW-1133">Transmembrane helix</keyword>
<keyword evidence="3" id="KW-0482">Metalloprotease</keyword>
<dbReference type="Pfam" id="PF02517">
    <property type="entry name" value="Rce1-like"/>
    <property type="match status" value="1"/>
</dbReference>
<keyword evidence="1" id="KW-0472">Membrane</keyword>
<dbReference type="PANTHER" id="PTHR39430:SF1">
    <property type="entry name" value="PROTEASE"/>
    <property type="match status" value="1"/>
</dbReference>
<dbReference type="AlphaFoldDB" id="A0A4R0MTZ5"/>
<dbReference type="GO" id="GO:0008237">
    <property type="term" value="F:metallopeptidase activity"/>
    <property type="evidence" value="ECO:0007669"/>
    <property type="project" value="UniProtKB-KW"/>
</dbReference>
<keyword evidence="3" id="KW-0378">Hydrolase</keyword>
<evidence type="ECO:0000313" key="4">
    <source>
        <dbReference type="Proteomes" id="UP000292884"/>
    </source>
</evidence>
<feature type="transmembrane region" description="Helical" evidence="1">
    <location>
        <begin position="122"/>
        <end position="143"/>
    </location>
</feature>
<feature type="transmembrane region" description="Helical" evidence="1">
    <location>
        <begin position="88"/>
        <end position="110"/>
    </location>
</feature>
<name>A0A4R0MTZ5_9SPHI</name>
<feature type="domain" description="CAAX prenyl protease 2/Lysostaphin resistance protein A-like" evidence="2">
    <location>
        <begin position="125"/>
        <end position="215"/>
    </location>
</feature>
<feature type="transmembrane region" description="Helical" evidence="1">
    <location>
        <begin position="45"/>
        <end position="67"/>
    </location>
</feature>
<gene>
    <name evidence="3" type="ORF">EZ428_13415</name>
</gene>
<keyword evidence="4" id="KW-1185">Reference proteome</keyword>
<dbReference type="PANTHER" id="PTHR39430">
    <property type="entry name" value="MEMBRANE-ASSOCIATED PROTEASE-RELATED"/>
    <property type="match status" value="1"/>
</dbReference>
<comment type="caution">
    <text evidence="3">The sequence shown here is derived from an EMBL/GenBank/DDBJ whole genome shotgun (WGS) entry which is preliminary data.</text>
</comment>
<feature type="transmembrane region" description="Helical" evidence="1">
    <location>
        <begin position="155"/>
        <end position="172"/>
    </location>
</feature>
<feature type="transmembrane region" description="Helical" evidence="1">
    <location>
        <begin position="12"/>
        <end position="33"/>
    </location>
</feature>
<evidence type="ECO:0000259" key="2">
    <source>
        <dbReference type="Pfam" id="PF02517"/>
    </source>
</evidence>
<organism evidence="3 4">
    <name type="scientific">Pedobacter frigiditerrae</name>
    <dbReference type="NCBI Taxonomy" id="2530452"/>
    <lineage>
        <taxon>Bacteria</taxon>
        <taxon>Pseudomonadati</taxon>
        <taxon>Bacteroidota</taxon>
        <taxon>Sphingobacteriia</taxon>
        <taxon>Sphingobacteriales</taxon>
        <taxon>Sphingobacteriaceae</taxon>
        <taxon>Pedobacter</taxon>
    </lineage>
</organism>
<evidence type="ECO:0000313" key="3">
    <source>
        <dbReference type="EMBL" id="TCC90273.1"/>
    </source>
</evidence>
<proteinExistence type="predicted"/>
<dbReference type="GO" id="GO:0004175">
    <property type="term" value="F:endopeptidase activity"/>
    <property type="evidence" value="ECO:0007669"/>
    <property type="project" value="UniProtKB-ARBA"/>
</dbReference>
<feature type="transmembrane region" description="Helical" evidence="1">
    <location>
        <begin position="243"/>
        <end position="270"/>
    </location>
</feature>
<dbReference type="EMBL" id="SJSK01000003">
    <property type="protein sequence ID" value="TCC90273.1"/>
    <property type="molecule type" value="Genomic_DNA"/>
</dbReference>
<accession>A0A4R0MTZ5</accession>